<dbReference type="PANTHER" id="PTHR43581:SF2">
    <property type="entry name" value="EXCINUCLEASE ATPASE SUBUNIT"/>
    <property type="match status" value="1"/>
</dbReference>
<dbReference type="InterPro" id="IPR027417">
    <property type="entry name" value="P-loop_NTPase"/>
</dbReference>
<dbReference type="EMBL" id="VDEQ01000192">
    <property type="protein sequence ID" value="MQS37321.1"/>
    <property type="molecule type" value="Genomic_DNA"/>
</dbReference>
<dbReference type="InterPro" id="IPR051396">
    <property type="entry name" value="Bact_Antivir_Def_Nuclease"/>
</dbReference>
<keyword evidence="3" id="KW-1185">Reference proteome</keyword>
<dbReference type="Gene3D" id="3.40.50.300">
    <property type="entry name" value="P-loop containing nucleotide triphosphate hydrolases"/>
    <property type="match status" value="1"/>
</dbReference>
<dbReference type="Proteomes" id="UP000460558">
    <property type="component" value="Unassembled WGS sequence"/>
</dbReference>
<evidence type="ECO:0000313" key="2">
    <source>
        <dbReference type="EMBL" id="MQS37321.1"/>
    </source>
</evidence>
<proteinExistence type="predicted"/>
<comment type="caution">
    <text evidence="2">The sequence shown here is derived from an EMBL/GenBank/DDBJ whole genome shotgun (WGS) entry which is preliminary data.</text>
</comment>
<dbReference type="PANTHER" id="PTHR43581">
    <property type="entry name" value="ATP/GTP PHOSPHATASE"/>
    <property type="match status" value="1"/>
</dbReference>
<sequence length="449" mass="49989">MDPRGRRMPPVPDSFRRLDDEFFSVGQDVSYYERLRRLPEGERAEVLRALRDMAGDEAVLVTALEYGVTRDSLLRYVKLATVRGQMRRLAKGGARRLSFGIGYVPPARGGAIPQQFTFEAVPGSEPPTNVHALTGRNGAGKSFVLSRLARAVAAGEPDPDAFGLVTEEGRQGRSFANLVMISFSAFDAFPLLHSDAMFDTSYVGLHVPGSAPPRFKTLHQLRRDFTTAVRACMTRERTARWIGAMRTLDYDGGGLLEEGWLDAFERTPTVDGQVRRARDLFGTLSAGHRIVLLTVSRLIEHVDERTLVIIDEPETHLHPPLLAAFMRTVSTLLADRNGLAVVATHSPVVIQELPARCVWKLQRHGDQLRARQPGIETWGENVGALTHEVFTLEVTESGFLKDLRILVDQELTYAQILARYSHRMGSEARLALSALIAVRDGETRFERPQ</sequence>
<dbReference type="Pfam" id="PF13304">
    <property type="entry name" value="AAA_21"/>
    <property type="match status" value="1"/>
</dbReference>
<reference evidence="2 3" key="1">
    <citation type="submission" date="2019-06" db="EMBL/GenBank/DDBJ databases">
        <title>Comparative genomics and metabolomics analyses of clavulanic acid producing Streptomyces species provides insight into specialized metabolism and evolution of beta-lactam biosynthetic gene clusters.</title>
        <authorList>
            <person name="Moore M.A."/>
            <person name="Cruz-Morales P."/>
            <person name="Barona Gomez F."/>
            <person name="Kapil T."/>
        </authorList>
    </citation>
    <scope>NUCLEOTIDE SEQUENCE [LARGE SCALE GENOMIC DNA]</scope>
    <source>
        <strain evidence="2 3">T-272</strain>
    </source>
</reference>
<dbReference type="SUPFAM" id="SSF52540">
    <property type="entry name" value="P-loop containing nucleoside triphosphate hydrolases"/>
    <property type="match status" value="1"/>
</dbReference>
<protein>
    <recommendedName>
        <fullName evidence="1">ATPase AAA-type core domain-containing protein</fullName>
    </recommendedName>
</protein>
<accession>A0ABW9NVI9</accession>
<evidence type="ECO:0000313" key="3">
    <source>
        <dbReference type="Proteomes" id="UP000460558"/>
    </source>
</evidence>
<organism evidence="2 3">
    <name type="scientific">Streptomyces katsurahamanus</name>
    <dbReference type="NCBI Taxonomy" id="2577098"/>
    <lineage>
        <taxon>Bacteria</taxon>
        <taxon>Bacillati</taxon>
        <taxon>Actinomycetota</taxon>
        <taxon>Actinomycetes</taxon>
        <taxon>Kitasatosporales</taxon>
        <taxon>Streptomycetaceae</taxon>
        <taxon>Streptomyces</taxon>
    </lineage>
</organism>
<gene>
    <name evidence="2" type="ORF">FFZ77_17325</name>
</gene>
<feature type="domain" description="ATPase AAA-type core" evidence="1">
    <location>
        <begin position="277"/>
        <end position="350"/>
    </location>
</feature>
<name>A0ABW9NVI9_9ACTN</name>
<dbReference type="InterPro" id="IPR003959">
    <property type="entry name" value="ATPase_AAA_core"/>
</dbReference>
<evidence type="ECO:0000259" key="1">
    <source>
        <dbReference type="Pfam" id="PF13304"/>
    </source>
</evidence>